<evidence type="ECO:0000256" key="5">
    <source>
        <dbReference type="ARBA" id="ARBA00022801"/>
    </source>
</evidence>
<dbReference type="InterPro" id="IPR032466">
    <property type="entry name" value="Metal_Hydrolase"/>
</dbReference>
<evidence type="ECO:0000256" key="2">
    <source>
        <dbReference type="ARBA" id="ARBA00006745"/>
    </source>
</evidence>
<comment type="caution">
    <text evidence="10">The sequence shown here is derived from an EMBL/GenBank/DDBJ whole genome shotgun (WGS) entry which is preliminary data.</text>
</comment>
<evidence type="ECO:0000313" key="10">
    <source>
        <dbReference type="EMBL" id="MBP1041874.1"/>
    </source>
</evidence>
<organism evidence="10 11">
    <name type="scientific">Vagococcus allomyrinae</name>
    <dbReference type="NCBI Taxonomy" id="2794353"/>
    <lineage>
        <taxon>Bacteria</taxon>
        <taxon>Bacillati</taxon>
        <taxon>Bacillota</taxon>
        <taxon>Bacilli</taxon>
        <taxon>Lactobacillales</taxon>
        <taxon>Enterococcaceae</taxon>
        <taxon>Vagococcus</taxon>
    </lineage>
</organism>
<keyword evidence="5 8" id="KW-0378">Hydrolase</keyword>
<dbReference type="PANTHER" id="PTHR11271:SF6">
    <property type="entry name" value="GUANINE DEAMINASE"/>
    <property type="match status" value="1"/>
</dbReference>
<dbReference type="Gene3D" id="2.30.40.10">
    <property type="entry name" value="Urease, subunit C, domain 1"/>
    <property type="match status" value="1"/>
</dbReference>
<accession>A0A940PBE8</accession>
<dbReference type="InterPro" id="IPR051607">
    <property type="entry name" value="Metallo-dep_hydrolases"/>
</dbReference>
<evidence type="ECO:0000256" key="3">
    <source>
        <dbReference type="ARBA" id="ARBA00012781"/>
    </source>
</evidence>
<dbReference type="InterPro" id="IPR006680">
    <property type="entry name" value="Amidohydro-rel"/>
</dbReference>
<comment type="cofactor">
    <cofactor evidence="8">
        <name>Zn(2+)</name>
        <dbReference type="ChEBI" id="CHEBI:29105"/>
    </cofactor>
    <text evidence="8">Binds 1 zinc ion per subunit.</text>
</comment>
<keyword evidence="6 8" id="KW-0862">Zinc</keyword>
<evidence type="ECO:0000259" key="9">
    <source>
        <dbReference type="Pfam" id="PF01979"/>
    </source>
</evidence>
<dbReference type="SUPFAM" id="SSF51338">
    <property type="entry name" value="Composite domain of metallo-dependent hydrolases"/>
    <property type="match status" value="1"/>
</dbReference>
<dbReference type="SUPFAM" id="SSF51556">
    <property type="entry name" value="Metallo-dependent hydrolases"/>
    <property type="match status" value="1"/>
</dbReference>
<keyword evidence="11" id="KW-1185">Reference proteome</keyword>
<dbReference type="GO" id="GO:0008270">
    <property type="term" value="F:zinc ion binding"/>
    <property type="evidence" value="ECO:0007669"/>
    <property type="project" value="UniProtKB-UniRule"/>
</dbReference>
<dbReference type="Gene3D" id="3.20.20.140">
    <property type="entry name" value="Metal-dependent hydrolases"/>
    <property type="match status" value="1"/>
</dbReference>
<dbReference type="PANTHER" id="PTHR11271">
    <property type="entry name" value="GUANINE DEAMINASE"/>
    <property type="match status" value="1"/>
</dbReference>
<dbReference type="InterPro" id="IPR011059">
    <property type="entry name" value="Metal-dep_hydrolase_composite"/>
</dbReference>
<dbReference type="GO" id="GO:0005829">
    <property type="term" value="C:cytosol"/>
    <property type="evidence" value="ECO:0007669"/>
    <property type="project" value="TreeGrafter"/>
</dbReference>
<feature type="domain" description="Amidohydrolase-related" evidence="9">
    <location>
        <begin position="83"/>
        <end position="466"/>
    </location>
</feature>
<proteinExistence type="inferred from homology"/>
<sequence>MSTTSHNSNNKGAVKLSYSLIVKGTGFTSYNREKVAILEEALFFIDDRGVIAEVIESSDSSYQDMLAKYEQSENYQALSETEYLLPGMVDLHIHAPQWAQSGTALDIPLADWLNTYTFPLEAKYSDLEYANRVYSDLVSQLLSVGTTTALYFATVHQEASYRLAEICATKGQRGLVGKVVMDDPQQNPEYYRDASTAAALAETETFIQRVQDLHKRTRQGVYPVVTPRFIPSCTDDALAGLGELAAKYDVHIQSHCSESDWEHGYVKERFGKNDAFALDDFGLLADKAVMAHCNHLTKEDAQLFADTGTAIAHCPISNAYFANGVIPLQEYATDYQVEIGLGTDISGGFSKSIFDNIKQAVISSRILEDGVDTRLASHERGVPKSRITLNEAFYHATAGGGQALSLPIGKLVKGYAWDALVLKTDVPEARLPIFDQKEELTDIFQKLIYMSQGANIRKVWVQGQLVHTKGETNGNHN</sequence>
<evidence type="ECO:0000256" key="1">
    <source>
        <dbReference type="ARBA" id="ARBA00004984"/>
    </source>
</evidence>
<keyword evidence="4 8" id="KW-0479">Metal-binding</keyword>
<comment type="function">
    <text evidence="8">Catalyzes the hydrolytic deamination of guanine, producing xanthine and ammonia.</text>
</comment>
<evidence type="ECO:0000256" key="6">
    <source>
        <dbReference type="ARBA" id="ARBA00022833"/>
    </source>
</evidence>
<evidence type="ECO:0000256" key="4">
    <source>
        <dbReference type="ARBA" id="ARBA00022723"/>
    </source>
</evidence>
<dbReference type="EC" id="3.5.4.3" evidence="3 7"/>
<dbReference type="AlphaFoldDB" id="A0A940PBE8"/>
<evidence type="ECO:0000313" key="11">
    <source>
        <dbReference type="Proteomes" id="UP000674938"/>
    </source>
</evidence>
<name>A0A940PBE8_9ENTE</name>
<dbReference type="GO" id="GO:0006147">
    <property type="term" value="P:guanine catabolic process"/>
    <property type="evidence" value="ECO:0007669"/>
    <property type="project" value="UniProtKB-UniRule"/>
</dbReference>
<dbReference type="EMBL" id="JAEEGA010000008">
    <property type="protein sequence ID" value="MBP1041874.1"/>
    <property type="molecule type" value="Genomic_DNA"/>
</dbReference>
<dbReference type="InterPro" id="IPR014311">
    <property type="entry name" value="Guanine_deaminase"/>
</dbReference>
<dbReference type="NCBIfam" id="TIGR02967">
    <property type="entry name" value="guan_deamin"/>
    <property type="match status" value="1"/>
</dbReference>
<comment type="pathway">
    <text evidence="1 8">Purine metabolism; guanine degradation; xanthine from guanine: step 1/1.</text>
</comment>
<reference evidence="10" key="1">
    <citation type="submission" date="2020-12" db="EMBL/GenBank/DDBJ databases">
        <title>Vagococcus allomyrinae sp. nov. and Enterococcus lavae sp. nov., isolated from the larvae of Allomyrina dichotoma.</title>
        <authorList>
            <person name="Lee S.D."/>
        </authorList>
    </citation>
    <scope>NUCLEOTIDE SEQUENCE</scope>
    <source>
        <strain evidence="10">BWB3-3</strain>
    </source>
</reference>
<dbReference type="Pfam" id="PF01979">
    <property type="entry name" value="Amidohydro_1"/>
    <property type="match status" value="1"/>
</dbReference>
<evidence type="ECO:0000256" key="8">
    <source>
        <dbReference type="RuleBase" id="RU366009"/>
    </source>
</evidence>
<dbReference type="Proteomes" id="UP000674938">
    <property type="component" value="Unassembled WGS sequence"/>
</dbReference>
<comment type="catalytic activity">
    <reaction evidence="8">
        <text>guanine + H2O + H(+) = xanthine + NH4(+)</text>
        <dbReference type="Rhea" id="RHEA:14665"/>
        <dbReference type="ChEBI" id="CHEBI:15377"/>
        <dbReference type="ChEBI" id="CHEBI:15378"/>
        <dbReference type="ChEBI" id="CHEBI:16235"/>
        <dbReference type="ChEBI" id="CHEBI:17712"/>
        <dbReference type="ChEBI" id="CHEBI:28938"/>
        <dbReference type="EC" id="3.5.4.3"/>
    </reaction>
</comment>
<comment type="similarity">
    <text evidence="2 8">Belongs to the metallo-dependent hydrolases superfamily. ATZ/TRZ family.</text>
</comment>
<protein>
    <recommendedName>
        <fullName evidence="3 7">Guanine deaminase</fullName>
        <shortName evidence="8">Guanase</shortName>
        <ecNumber evidence="3 7">3.5.4.3</ecNumber>
    </recommendedName>
    <alternativeName>
        <fullName evidence="8">Guanine aminohydrolase</fullName>
    </alternativeName>
</protein>
<dbReference type="GO" id="GO:0008892">
    <property type="term" value="F:guanine deaminase activity"/>
    <property type="evidence" value="ECO:0007669"/>
    <property type="project" value="UniProtKB-UniRule"/>
</dbReference>
<evidence type="ECO:0000256" key="7">
    <source>
        <dbReference type="NCBIfam" id="TIGR02967"/>
    </source>
</evidence>
<gene>
    <name evidence="10" type="primary">guaD</name>
    <name evidence="10" type="ORF">I6N95_12715</name>
</gene>